<sequence length="180" mass="21038">MKSSHCLATQKENSNSLILHATPRCIARRILAVTACYLTFNIPFIYIFFTTHRHNSVIAIAIILISISNIYEIFSKINIYLKIDKPKDMILVENLWRHITKQPIKIDCKKIRNILIQDNGRDKKQELYDYFNTLSYWHSQIFIQTRKGKSVRIYSTSSDADLNIIAHKVGRYLNCPVFSE</sequence>
<dbReference type="AlphaFoldDB" id="A0AAU8LWZ2"/>
<name>A0AAU8LWZ2_9BACT</name>
<keyword evidence="1" id="KW-0812">Transmembrane</keyword>
<feature type="transmembrane region" description="Helical" evidence="1">
    <location>
        <begin position="30"/>
        <end position="49"/>
    </location>
</feature>
<organism evidence="2">
    <name type="scientific">Candidatus Electrothrix aestuarii</name>
    <dbReference type="NCBI Taxonomy" id="3062594"/>
    <lineage>
        <taxon>Bacteria</taxon>
        <taxon>Pseudomonadati</taxon>
        <taxon>Thermodesulfobacteriota</taxon>
        <taxon>Desulfobulbia</taxon>
        <taxon>Desulfobulbales</taxon>
        <taxon>Desulfobulbaceae</taxon>
        <taxon>Candidatus Electrothrix</taxon>
    </lineage>
</organism>
<gene>
    <name evidence="2" type="ORF">Q3M24_01235</name>
</gene>
<accession>A0AAU8LWZ2</accession>
<feature type="transmembrane region" description="Helical" evidence="1">
    <location>
        <begin position="55"/>
        <end position="74"/>
    </location>
</feature>
<protein>
    <submittedName>
        <fullName evidence="2">Uncharacterized protein</fullName>
    </submittedName>
</protein>
<dbReference type="EMBL" id="CP159373">
    <property type="protein sequence ID" value="XCN73404.1"/>
    <property type="molecule type" value="Genomic_DNA"/>
</dbReference>
<reference evidence="2" key="1">
    <citation type="journal article" date="2024" name="Syst. Appl. Microbiol.">
        <title>First single-strain enrichments of Electrothrix cable bacteria, description of E. aestuarii sp. nov. and E. rattekaaiensis sp. nov., and proposal of a cable bacteria taxonomy following the rules of the SeqCode.</title>
        <authorList>
            <person name="Plum-Jensen L.E."/>
            <person name="Schramm A."/>
            <person name="Marshall I.P.G."/>
        </authorList>
    </citation>
    <scope>NUCLEOTIDE SEQUENCE</scope>
    <source>
        <strain evidence="2">Rat1</strain>
    </source>
</reference>
<dbReference type="KEGG" id="eaj:Q3M24_01235"/>
<keyword evidence="1" id="KW-1133">Transmembrane helix</keyword>
<proteinExistence type="predicted"/>
<evidence type="ECO:0000313" key="2">
    <source>
        <dbReference type="EMBL" id="XCN73404.1"/>
    </source>
</evidence>
<keyword evidence="1" id="KW-0472">Membrane</keyword>
<reference evidence="2" key="2">
    <citation type="submission" date="2024-06" db="EMBL/GenBank/DDBJ databases">
        <authorList>
            <person name="Plum-Jensen L.E."/>
            <person name="Schramm A."/>
            <person name="Marshall I.P.G."/>
        </authorList>
    </citation>
    <scope>NUCLEOTIDE SEQUENCE</scope>
    <source>
        <strain evidence="2">Rat1</strain>
    </source>
</reference>
<evidence type="ECO:0000256" key="1">
    <source>
        <dbReference type="SAM" id="Phobius"/>
    </source>
</evidence>